<evidence type="ECO:0000256" key="1">
    <source>
        <dbReference type="ARBA" id="ARBA00010839"/>
    </source>
</evidence>
<evidence type="ECO:0000256" key="2">
    <source>
        <dbReference type="HAMAP-Rule" id="MF_00612"/>
    </source>
</evidence>
<dbReference type="SUPFAM" id="SSF54427">
    <property type="entry name" value="NTF2-like"/>
    <property type="match status" value="1"/>
</dbReference>
<feature type="domain" description="YchJ-like middle NTF2-like" evidence="3">
    <location>
        <begin position="32"/>
        <end position="124"/>
    </location>
</feature>
<dbReference type="EMBL" id="BAABIB010000108">
    <property type="protein sequence ID" value="GAA4657675.1"/>
    <property type="molecule type" value="Genomic_DNA"/>
</dbReference>
<organism evidence="4 5">
    <name type="scientific">Amycolatopsis dongchuanensis</name>
    <dbReference type="NCBI Taxonomy" id="1070866"/>
    <lineage>
        <taxon>Bacteria</taxon>
        <taxon>Bacillati</taxon>
        <taxon>Actinomycetota</taxon>
        <taxon>Actinomycetes</taxon>
        <taxon>Pseudonocardiales</taxon>
        <taxon>Pseudonocardiaceae</taxon>
        <taxon>Amycolatopsis</taxon>
    </lineage>
</organism>
<proteinExistence type="inferred from homology"/>
<dbReference type="HAMAP" id="MF_00612">
    <property type="entry name" value="UPF0225"/>
    <property type="match status" value="1"/>
</dbReference>
<dbReference type="InterPro" id="IPR032710">
    <property type="entry name" value="NTF2-like_dom_sf"/>
</dbReference>
<evidence type="ECO:0000313" key="4">
    <source>
        <dbReference type="EMBL" id="GAA4657675.1"/>
    </source>
</evidence>
<dbReference type="RefSeq" id="WP_346055439.1">
    <property type="nucleotide sequence ID" value="NZ_BAABIB010000108.1"/>
</dbReference>
<dbReference type="PANTHER" id="PTHR33747">
    <property type="entry name" value="UPF0225 PROTEIN SCO1677"/>
    <property type="match status" value="1"/>
</dbReference>
<keyword evidence="5" id="KW-1185">Reference proteome</keyword>
<accession>A0ABP8VDK5</accession>
<dbReference type="Gene3D" id="3.10.450.50">
    <property type="match status" value="1"/>
</dbReference>
<dbReference type="InterPro" id="IPR048469">
    <property type="entry name" value="YchJ-like_M"/>
</dbReference>
<dbReference type="InterPro" id="IPR004027">
    <property type="entry name" value="SEC_C_motif"/>
</dbReference>
<gene>
    <name evidence="4" type="ORF">GCM10023214_56220</name>
</gene>
<name>A0ABP8VDK5_9PSEU</name>
<comment type="caution">
    <text evidence="4">The sequence shown here is derived from an EMBL/GenBank/DDBJ whole genome shotgun (WGS) entry which is preliminary data.</text>
</comment>
<dbReference type="Pfam" id="PF17775">
    <property type="entry name" value="YchJ_M-like"/>
    <property type="match status" value="1"/>
</dbReference>
<reference evidence="5" key="1">
    <citation type="journal article" date="2019" name="Int. J. Syst. Evol. Microbiol.">
        <title>The Global Catalogue of Microorganisms (GCM) 10K type strain sequencing project: providing services to taxonomists for standard genome sequencing and annotation.</title>
        <authorList>
            <consortium name="The Broad Institute Genomics Platform"/>
            <consortium name="The Broad Institute Genome Sequencing Center for Infectious Disease"/>
            <person name="Wu L."/>
            <person name="Ma J."/>
        </authorList>
    </citation>
    <scope>NUCLEOTIDE SEQUENCE [LARGE SCALE GENOMIC DNA]</scope>
    <source>
        <strain evidence="5">JCM 18054</strain>
    </source>
</reference>
<comment type="similarity">
    <text evidence="1 2">Belongs to the UPF0225 family.</text>
</comment>
<dbReference type="PANTHER" id="PTHR33747:SF1">
    <property type="entry name" value="ADENYLATE CYCLASE-ASSOCIATED CAP C-TERMINAL DOMAIN-CONTAINING PROTEIN"/>
    <property type="match status" value="1"/>
</dbReference>
<sequence length="127" mass="14148">MIDDETRCPCGSGETYGACCGRLHRGEASASTAEQLMRSRFSAFAAGETDYLLRTWHPRTRPATLELDPGLRWTRLDVLSASGGLFDSAGEVEFRAHYRQDGRPGSMHERSTFTRVDGQWVYVSAVE</sequence>
<dbReference type="Pfam" id="PF02810">
    <property type="entry name" value="SEC-C"/>
    <property type="match status" value="1"/>
</dbReference>
<protein>
    <recommendedName>
        <fullName evidence="2">UPF0225 protein GCM10023214_56220</fullName>
    </recommendedName>
</protein>
<dbReference type="SUPFAM" id="SSF103642">
    <property type="entry name" value="Sec-C motif"/>
    <property type="match status" value="1"/>
</dbReference>
<dbReference type="Proteomes" id="UP001500192">
    <property type="component" value="Unassembled WGS sequence"/>
</dbReference>
<dbReference type="InterPro" id="IPR023006">
    <property type="entry name" value="YchJ-like"/>
</dbReference>
<evidence type="ECO:0000259" key="3">
    <source>
        <dbReference type="Pfam" id="PF17775"/>
    </source>
</evidence>
<evidence type="ECO:0000313" key="5">
    <source>
        <dbReference type="Proteomes" id="UP001500192"/>
    </source>
</evidence>